<dbReference type="SUPFAM" id="SSF54373">
    <property type="entry name" value="FAD-linked reductases, C-terminal domain"/>
    <property type="match status" value="1"/>
</dbReference>
<dbReference type="GO" id="GO:0016491">
    <property type="term" value="F:oxidoreductase activity"/>
    <property type="evidence" value="ECO:0007669"/>
    <property type="project" value="UniProtKB-KW"/>
</dbReference>
<organism evidence="6">
    <name type="scientific">Wollemia nobilis</name>
    <dbReference type="NCBI Taxonomy" id="56998"/>
    <lineage>
        <taxon>Eukaryota</taxon>
        <taxon>Viridiplantae</taxon>
        <taxon>Streptophyta</taxon>
        <taxon>Embryophyta</taxon>
        <taxon>Tracheophyta</taxon>
        <taxon>Spermatophyta</taxon>
        <taxon>Pinopsida</taxon>
        <taxon>Pinidae</taxon>
        <taxon>Conifers II</taxon>
        <taxon>Araucariales</taxon>
        <taxon>Araucariaceae</taxon>
        <taxon>Wollemia</taxon>
    </lineage>
</organism>
<evidence type="ECO:0000256" key="3">
    <source>
        <dbReference type="ARBA" id="ARBA00023002"/>
    </source>
</evidence>
<feature type="region of interest" description="Disordered" evidence="4">
    <location>
        <begin position="1"/>
        <end position="114"/>
    </location>
</feature>
<dbReference type="InterPro" id="IPR007526">
    <property type="entry name" value="SWIRM"/>
</dbReference>
<dbReference type="FunFam" id="1.10.10.10:FF:000064">
    <property type="entry name" value="Lysine-specific histone demethylase 1A"/>
    <property type="match status" value="1"/>
</dbReference>
<dbReference type="SUPFAM" id="SSF51905">
    <property type="entry name" value="FAD/NAD(P)-binding domain"/>
    <property type="match status" value="1"/>
</dbReference>
<accession>A0A0C9RQQ7</accession>
<dbReference type="PROSITE" id="PS50934">
    <property type="entry name" value="SWIRM"/>
    <property type="match status" value="1"/>
</dbReference>
<dbReference type="GO" id="GO:0005634">
    <property type="term" value="C:nucleus"/>
    <property type="evidence" value="ECO:0007669"/>
    <property type="project" value="TreeGrafter"/>
</dbReference>
<dbReference type="PANTHER" id="PTHR10742">
    <property type="entry name" value="FLAVIN MONOAMINE OXIDASE"/>
    <property type="match status" value="1"/>
</dbReference>
<dbReference type="InterPro" id="IPR036388">
    <property type="entry name" value="WH-like_DNA-bd_sf"/>
</dbReference>
<sequence length="896" mass="96674">METAEPLANGDAHPITMAETAHTSAEEEAAAAASGDALLAAPPTTETNTNDTTNNPEPNPSPCVSPPEPQGESTPGLQEATGIPTLTPTFTPASNASQKQKRKRRRREVVDAAGGALAASSIRALRQGARGSAIYDETQMDRFLQKQLGDDPARPGGPGRKKKIPDMAKEVETEAMIAYSVGFPPDSLTEEEIEAGVVPSIGGTEQANYIVVRNHILARWRDNVHTWLHRDRAMESIRSEHKALVNSAYNFLLQHGYINFGVAPAVKEVAAATVAEGANVVVVGAGLAGLAAARQLLALGFKVVVVEGRRRPGGRVFTRRMEGGGLGAGRMVGAADLGGSVITGIHGNPLAVLARQLGFPLHKVRDECPLYEPSGRPVDKVVDMTVEEAFNRLLDKACHLRQAMDEVTVDISLGTALETFRKVYGVAEVEEERRLLDWHLANLEYANAALLSKLSLAFWDQDDPYEMGGDHCFLPGGNARIVQALAEGLPIFYDKTVQAVRYGSDGVQVVAGGQVFQADMVLCTVPLGVLKSGSIKFEPELPQRKLEAIRRLGFGLLNKVVMLFPTAFWGPEIDTFGHLCEDTSRRGEFFLFYSYASVSGGPLLIALVAGEAAIKFESTPPTESVEKVLEILRGIYGPWGVEVHDPIQTVCTRWGSDPFSLGSYSHVAVGASGDDYDILAESVGEGRVFFAGEATNRRYPASMHGAFLSGLREAANISKVASTRAMTERVVDRCLSRDNDSYGTLLNDLFREPDLAFGGFSVLFDPQSTDLNSMSLLRVVVGGNRRQTEANGVHSGEEEQSNVNQIQMASKQPSHQLQLYSLVTRQQAFELSQTSGGDEDRLKYLCEKLGARLVGRRGIDALGDALVSSVKFVRSSQNDVLATPVQFNFGNKGTQV</sequence>
<keyword evidence="3" id="KW-0560">Oxidoreductase</keyword>
<name>A0A0C9RQQ7_9CONI</name>
<proteinExistence type="inferred from homology"/>
<dbReference type="EMBL" id="GCHU01001474">
    <property type="protein sequence ID" value="JAG89426.1"/>
    <property type="molecule type" value="Transcribed_RNA"/>
</dbReference>
<reference evidence="6" key="1">
    <citation type="submission" date="2015-02" db="EMBL/GenBank/DDBJ databases">
        <title>A transcriptome of Wollemia nobilis - a relic of Gondwana.</title>
        <authorList>
            <person name="Chia J.Y."/>
            <person name="Leong Y.S."/>
            <person name="Abdul Karim S."/>
            <person name="Wan Azmi N."/>
            <person name="Hercus R."/>
            <person name="Croft L."/>
        </authorList>
    </citation>
    <scope>NUCLEOTIDE SEQUENCE</scope>
    <source>
        <strain evidence="6">MaeBrown</strain>
        <tissue evidence="6">Leaf</tissue>
    </source>
</reference>
<dbReference type="Pfam" id="PF01593">
    <property type="entry name" value="Amino_oxidase"/>
    <property type="match status" value="1"/>
</dbReference>
<evidence type="ECO:0000256" key="4">
    <source>
        <dbReference type="SAM" id="MobiDB-lite"/>
    </source>
</evidence>
<feature type="domain" description="SWIRM" evidence="5">
    <location>
        <begin position="168"/>
        <end position="269"/>
    </location>
</feature>
<feature type="compositionally biased region" description="Polar residues" evidence="4">
    <location>
        <begin position="84"/>
        <end position="97"/>
    </location>
</feature>
<dbReference type="InterPro" id="IPR050281">
    <property type="entry name" value="Flavin_monoamine_oxidase"/>
</dbReference>
<evidence type="ECO:0000259" key="5">
    <source>
        <dbReference type="PROSITE" id="PS50934"/>
    </source>
</evidence>
<feature type="compositionally biased region" description="Low complexity" evidence="4">
    <location>
        <begin position="30"/>
        <end position="56"/>
    </location>
</feature>
<evidence type="ECO:0000256" key="2">
    <source>
        <dbReference type="ARBA" id="ARBA00022853"/>
    </source>
</evidence>
<dbReference type="Pfam" id="PF04433">
    <property type="entry name" value="SWIRM"/>
    <property type="match status" value="1"/>
</dbReference>
<dbReference type="Gene3D" id="3.90.660.10">
    <property type="match status" value="1"/>
</dbReference>
<evidence type="ECO:0000313" key="6">
    <source>
        <dbReference type="EMBL" id="JAG89426.1"/>
    </source>
</evidence>
<comment type="similarity">
    <text evidence="1">Belongs to the flavin monoamine oxidase family.</text>
</comment>
<dbReference type="InterPro" id="IPR036188">
    <property type="entry name" value="FAD/NAD-bd_sf"/>
</dbReference>
<dbReference type="GO" id="GO:0006325">
    <property type="term" value="P:chromatin organization"/>
    <property type="evidence" value="ECO:0007669"/>
    <property type="project" value="UniProtKB-KW"/>
</dbReference>
<dbReference type="PANTHER" id="PTHR10742:SF381">
    <property type="entry name" value="LYSINE-SPECIFIC HISTONE DEMETHYLASE 1 HOMOLOG 1"/>
    <property type="match status" value="1"/>
</dbReference>
<dbReference type="AlphaFoldDB" id="A0A0C9RQQ7"/>
<dbReference type="InterPro" id="IPR002937">
    <property type="entry name" value="Amino_oxidase"/>
</dbReference>
<dbReference type="Gene3D" id="1.10.10.10">
    <property type="entry name" value="Winged helix-like DNA-binding domain superfamily/Winged helix DNA-binding domain"/>
    <property type="match status" value="1"/>
</dbReference>
<feature type="compositionally biased region" description="Pro residues" evidence="4">
    <location>
        <begin position="57"/>
        <end position="69"/>
    </location>
</feature>
<dbReference type="SUPFAM" id="SSF46689">
    <property type="entry name" value="Homeodomain-like"/>
    <property type="match status" value="1"/>
</dbReference>
<protein>
    <submittedName>
        <fullName evidence="6">TSA: Wollemia nobilis Ref_Wollemi_Transcript_1488_2977 transcribed RNA sequence</fullName>
    </submittedName>
</protein>
<dbReference type="InterPro" id="IPR009057">
    <property type="entry name" value="Homeodomain-like_sf"/>
</dbReference>
<dbReference type="Gene3D" id="3.50.50.60">
    <property type="entry name" value="FAD/NAD(P)-binding domain"/>
    <property type="match status" value="1"/>
</dbReference>
<keyword evidence="2" id="KW-0156">Chromatin regulator</keyword>
<evidence type="ECO:0000256" key="1">
    <source>
        <dbReference type="ARBA" id="ARBA00005995"/>
    </source>
</evidence>